<feature type="chain" id="PRO_5046861914" description="Lipoprotein" evidence="2">
    <location>
        <begin position="27"/>
        <end position="141"/>
    </location>
</feature>
<dbReference type="Proteomes" id="UP000664771">
    <property type="component" value="Unassembled WGS sequence"/>
</dbReference>
<gene>
    <name evidence="3" type="ORF">J2D73_10630</name>
</gene>
<dbReference type="EMBL" id="JAFVMF010000010">
    <property type="protein sequence ID" value="MBO1360241.1"/>
    <property type="molecule type" value="Genomic_DNA"/>
</dbReference>
<name>A0ABS3LWJ9_9PROT</name>
<keyword evidence="4" id="KW-1185">Reference proteome</keyword>
<feature type="signal peptide" evidence="2">
    <location>
        <begin position="1"/>
        <end position="26"/>
    </location>
</feature>
<dbReference type="PROSITE" id="PS51257">
    <property type="entry name" value="PROKAR_LIPOPROTEIN"/>
    <property type="match status" value="1"/>
</dbReference>
<evidence type="ECO:0000313" key="3">
    <source>
        <dbReference type="EMBL" id="MBO1360241.1"/>
    </source>
</evidence>
<accession>A0ABS3LWJ9</accession>
<keyword evidence="2" id="KW-0732">Signal</keyword>
<proteinExistence type="predicted"/>
<feature type="region of interest" description="Disordered" evidence="1">
    <location>
        <begin position="85"/>
        <end position="106"/>
    </location>
</feature>
<sequence length="141" mass="15296">MDQTWKKALVVGLFSFLAGCTSLGSALNTVQTMPRMLDDHTVVISGSGAGTDSMSSVRQAVFRTAAQTAKSSGYQYFLVLNEQKTEVPGPSSSYGSKQSRRTYQLAEPRDEVTARFYRAGEIDPNQTGLFNADSVLAESVR</sequence>
<organism evidence="3 4">
    <name type="scientific">Acetobacter sacchari</name>
    <dbReference type="NCBI Taxonomy" id="2661687"/>
    <lineage>
        <taxon>Bacteria</taxon>
        <taxon>Pseudomonadati</taxon>
        <taxon>Pseudomonadota</taxon>
        <taxon>Alphaproteobacteria</taxon>
        <taxon>Acetobacterales</taxon>
        <taxon>Acetobacteraceae</taxon>
        <taxon>Acetobacter</taxon>
    </lineage>
</organism>
<evidence type="ECO:0000256" key="2">
    <source>
        <dbReference type="SAM" id="SignalP"/>
    </source>
</evidence>
<evidence type="ECO:0008006" key="5">
    <source>
        <dbReference type="Google" id="ProtNLM"/>
    </source>
</evidence>
<comment type="caution">
    <text evidence="3">The sequence shown here is derived from an EMBL/GenBank/DDBJ whole genome shotgun (WGS) entry which is preliminary data.</text>
</comment>
<evidence type="ECO:0000313" key="4">
    <source>
        <dbReference type="Proteomes" id="UP000664771"/>
    </source>
</evidence>
<evidence type="ECO:0000256" key="1">
    <source>
        <dbReference type="SAM" id="MobiDB-lite"/>
    </source>
</evidence>
<protein>
    <recommendedName>
        <fullName evidence="5">Lipoprotein</fullName>
    </recommendedName>
</protein>
<reference evidence="3 4" key="1">
    <citation type="submission" date="2021-03" db="EMBL/GenBank/DDBJ databases">
        <title>The complete genome sequence of Acetobacter sacchari TBRC 11175.</title>
        <authorList>
            <person name="Charoenyingcharoen P."/>
            <person name="Yukphan P."/>
        </authorList>
    </citation>
    <scope>NUCLEOTIDE SEQUENCE [LARGE SCALE GENOMIC DNA]</scope>
    <source>
        <strain evidence="3 4">TBRC 11175</strain>
    </source>
</reference>
<dbReference type="RefSeq" id="WP_207881523.1">
    <property type="nucleotide sequence ID" value="NZ_JAFVMF010000010.1"/>
</dbReference>